<feature type="domain" description="Beta-mannosidase-like galactose-binding" evidence="7">
    <location>
        <begin position="67"/>
        <end position="249"/>
    </location>
</feature>
<protein>
    <submittedName>
        <fullName evidence="8">Glycosyl hydrolase family 2</fullName>
    </submittedName>
</protein>
<comment type="caution">
    <text evidence="8">The sequence shown here is derived from an EMBL/GenBank/DDBJ whole genome shotgun (WGS) entry which is preliminary data.</text>
</comment>
<accession>A0A4Q0PJE4</accession>
<evidence type="ECO:0000256" key="2">
    <source>
        <dbReference type="ARBA" id="ARBA00022801"/>
    </source>
</evidence>
<organism evidence="8 9">
    <name type="scientific">Leeuwenhoekiella polynyae</name>
    <dbReference type="NCBI Taxonomy" id="1550906"/>
    <lineage>
        <taxon>Bacteria</taxon>
        <taxon>Pseudomonadati</taxon>
        <taxon>Bacteroidota</taxon>
        <taxon>Flavobacteriia</taxon>
        <taxon>Flavobacteriales</taxon>
        <taxon>Flavobacteriaceae</taxon>
        <taxon>Leeuwenhoekiella</taxon>
    </lineage>
</organism>
<dbReference type="Gene3D" id="2.60.120.260">
    <property type="entry name" value="Galactose-binding domain-like"/>
    <property type="match status" value="1"/>
</dbReference>
<evidence type="ECO:0000259" key="7">
    <source>
        <dbReference type="Pfam" id="PF22666"/>
    </source>
</evidence>
<dbReference type="SUPFAM" id="SSF49303">
    <property type="entry name" value="beta-Galactosidase/glucuronidase domain"/>
    <property type="match status" value="3"/>
</dbReference>
<dbReference type="PANTHER" id="PTHR43536">
    <property type="entry name" value="MANNOSYLGLYCOPROTEIN ENDO-BETA-MANNOSIDASE"/>
    <property type="match status" value="1"/>
</dbReference>
<feature type="domain" description="Exo-beta-D-glucosaminidase Ig-fold" evidence="6">
    <location>
        <begin position="802"/>
        <end position="901"/>
    </location>
</feature>
<evidence type="ECO:0000256" key="4">
    <source>
        <dbReference type="SAM" id="SignalP"/>
    </source>
</evidence>
<comment type="similarity">
    <text evidence="1">Belongs to the glycosyl hydrolase 2 family.</text>
</comment>
<dbReference type="SUPFAM" id="SSF51445">
    <property type="entry name" value="(Trans)glycosidases"/>
    <property type="match status" value="1"/>
</dbReference>
<proteinExistence type="inferred from homology"/>
<dbReference type="Gene3D" id="3.20.20.80">
    <property type="entry name" value="Glycosidases"/>
    <property type="match status" value="1"/>
</dbReference>
<dbReference type="InterPro" id="IPR043534">
    <property type="entry name" value="EBDG/EBM"/>
</dbReference>
<dbReference type="AlphaFoldDB" id="A0A4Q0PJE4"/>
<dbReference type="SUPFAM" id="SSF49785">
    <property type="entry name" value="Galactose-binding domain-like"/>
    <property type="match status" value="1"/>
</dbReference>
<dbReference type="Gene3D" id="2.60.40.10">
    <property type="entry name" value="Immunoglobulins"/>
    <property type="match status" value="3"/>
</dbReference>
<dbReference type="Pfam" id="PF22666">
    <property type="entry name" value="Glyco_hydro_2_N2"/>
    <property type="match status" value="1"/>
</dbReference>
<evidence type="ECO:0000259" key="5">
    <source>
        <dbReference type="Pfam" id="PF00703"/>
    </source>
</evidence>
<dbReference type="PANTHER" id="PTHR43536:SF1">
    <property type="entry name" value="MANNOSYLGLYCOPROTEIN ENDO-BETA-MANNOSIDASE"/>
    <property type="match status" value="1"/>
</dbReference>
<evidence type="ECO:0000256" key="3">
    <source>
        <dbReference type="ARBA" id="ARBA00023295"/>
    </source>
</evidence>
<dbReference type="InterPro" id="IPR036156">
    <property type="entry name" value="Beta-gal/glucu_dom_sf"/>
</dbReference>
<dbReference type="InterPro" id="IPR008979">
    <property type="entry name" value="Galactose-bd-like_sf"/>
</dbReference>
<dbReference type="Pfam" id="PF18368">
    <property type="entry name" value="Ig_GlcNase"/>
    <property type="match status" value="1"/>
</dbReference>
<dbReference type="GO" id="GO:0005975">
    <property type="term" value="P:carbohydrate metabolic process"/>
    <property type="evidence" value="ECO:0007669"/>
    <property type="project" value="InterPro"/>
</dbReference>
<keyword evidence="3" id="KW-0326">Glycosidase</keyword>
<feature type="chain" id="PRO_5020944000" evidence="4">
    <location>
        <begin position="26"/>
        <end position="915"/>
    </location>
</feature>
<name>A0A4Q0PJE4_9FLAO</name>
<evidence type="ECO:0000313" key="9">
    <source>
        <dbReference type="Proteomes" id="UP000289859"/>
    </source>
</evidence>
<dbReference type="RefSeq" id="WP_205875056.1">
    <property type="nucleotide sequence ID" value="NZ_JBHUOO010000003.1"/>
</dbReference>
<keyword evidence="4" id="KW-0732">Signal</keyword>
<dbReference type="EMBL" id="QOVK01000001">
    <property type="protein sequence ID" value="RXG26461.1"/>
    <property type="molecule type" value="Genomic_DNA"/>
</dbReference>
<dbReference type="InterPro" id="IPR054593">
    <property type="entry name" value="Beta-mannosidase-like_N2"/>
</dbReference>
<dbReference type="InterPro" id="IPR017853">
    <property type="entry name" value="GH"/>
</dbReference>
<evidence type="ECO:0000256" key="1">
    <source>
        <dbReference type="ARBA" id="ARBA00007401"/>
    </source>
</evidence>
<feature type="domain" description="Glycoside hydrolase family 2 immunoglobulin-like beta-sandwich" evidence="5">
    <location>
        <begin position="272"/>
        <end position="379"/>
    </location>
</feature>
<dbReference type="InterPro" id="IPR006102">
    <property type="entry name" value="Ig-like_GH2"/>
</dbReference>
<dbReference type="InterPro" id="IPR041351">
    <property type="entry name" value="Ig_GlcNase"/>
</dbReference>
<dbReference type="Proteomes" id="UP000289859">
    <property type="component" value="Unassembled WGS sequence"/>
</dbReference>
<keyword evidence="9" id="KW-1185">Reference proteome</keyword>
<feature type="signal peptide" evidence="4">
    <location>
        <begin position="1"/>
        <end position="25"/>
    </location>
</feature>
<evidence type="ECO:0000313" key="8">
    <source>
        <dbReference type="EMBL" id="RXG26461.1"/>
    </source>
</evidence>
<dbReference type="InterPro" id="IPR013783">
    <property type="entry name" value="Ig-like_fold"/>
</dbReference>
<reference evidence="8 9" key="1">
    <citation type="submission" date="2018-07" db="EMBL/GenBank/DDBJ databases">
        <title>Leeuwenhoekiella genomics.</title>
        <authorList>
            <person name="Tahon G."/>
            <person name="Willems A."/>
        </authorList>
    </citation>
    <scope>NUCLEOTIDE SEQUENCE [LARGE SCALE GENOMIC DNA]</scope>
    <source>
        <strain evidence="8 9">LMG 29608</strain>
    </source>
</reference>
<gene>
    <name evidence="8" type="ORF">DSM02_458</name>
</gene>
<sequence>MPNKIKKVLLLIVCSVITISSFSQEEIQERTYNYTLSSVEGHNGMYDWKMKKADELPTRSEAISTLEVSTKDWMPAIVPGTVLNSLVYNDVYPEPYYGLNNKLESQRIPDLYHAGRDFYTYWFRTEFNADESLFKNQKVWMQVDGINYRAEIWLNGKMVGNLSGMFLQKQLEITDYLVYDQQNVLAVKVYPVDSPGTIKPKGGKSFGAEGEFQNGGNGEIGRNVTQLMTVGWDFTFLDGIRDRNTGVWKDIKIFTTGKTILNHPFVKSELAKPNYDSSKQTISVEVAYPNYLPQNKRQKVKIIGAIKGENIHFEKEVALYREEVKEVVFTPEEFPQLIIANPRLWWPVNKGKQELYDLVLKTEIDGVVTDSIFTRFGIREITSTTDTPDQSRTFHVNGKPMFIRGTNWLPENMLRTSKERTYAQLRYSAQSGINLIRFWGGGITESDYFFQLCDELGILVWQEFWMTGDTQHPQDVGLYLSNVTSTVKRIRNHPSLAYYVSSNESTQMPHIESLLNYLDGSRGYQMQSETDGIHDGSPYKQVNIMNHYENTASERGSRIDGFNPEYGAPCLPTVECLREMMDEEDLWPINKEVWDYLDGNGFHLMTSMYTDMTNEYGVSGSIDEFAMKAQFVGAMNYKSIWEVWNYNKLNYGDRYASGFLYWYHNSPIRQVCGRMWDWSLEPTAALYTAQNACEPLHPQFDYLKNTVSVVNDYYQSFENYRVTADVYDLNMNKLFTKSVTIDLPEAAVANDIFKIEFPAKTTSIQFIKLRLFDAHNNQVGSNFYWRSSNTYKGRNTLTGPATAGFQDINKLDQTTIDVNYTTSVESGKHFITLDLKNTGKTLSFFTQIQWLDDKGRPVRPSFYSDNFMSLLPGESQSVTIETAVANLSEASYSLVVKGINISTKKFKIKPCADCF</sequence>
<evidence type="ECO:0000259" key="6">
    <source>
        <dbReference type="Pfam" id="PF18368"/>
    </source>
</evidence>
<keyword evidence="2 8" id="KW-0378">Hydrolase</keyword>
<dbReference type="GO" id="GO:0004553">
    <property type="term" value="F:hydrolase activity, hydrolyzing O-glycosyl compounds"/>
    <property type="evidence" value="ECO:0007669"/>
    <property type="project" value="InterPro"/>
</dbReference>
<dbReference type="Pfam" id="PF00703">
    <property type="entry name" value="Glyco_hydro_2"/>
    <property type="match status" value="1"/>
</dbReference>